<sequence>MRVFVLFVFVCLLGLPIHADPLLVATHPPQPVPSLKKDQYAVSATRILRANSREVVILDPATGVQTGSLLAPEGWSGPFANAITMEGDRALICQDGVPFWTRDAPRQQEESLLYDLNSGAVTVRFAKPKVDSGNGNWGFGDACVIEGDIVAIAMPGDDSRRRESNKKIGSVLVYDARTGALKHRIHSPYPQDTAAFGKQIFLSKGRLLVSQSGGGWNPDARAAIYAFDVQSGALIDTAFELEPGSQWFFRRFALDGDQLAVSLLTTHRAQKKGVENRTLLVDLNTGDPVAGFPAPDPGIEGFGVALAFQDERLLIGARADHGTNEHVFLFDSATGSLLETFTPETPGTYFGINLAVSRNTVLIEHRMRPEWEETGRAALIYRLPIAD</sequence>
<dbReference type="EMBL" id="FZON01000007">
    <property type="protein sequence ID" value="SNS19887.1"/>
    <property type="molecule type" value="Genomic_DNA"/>
</dbReference>
<dbReference type="InterPro" id="IPR015943">
    <property type="entry name" value="WD40/YVTN_repeat-like_dom_sf"/>
</dbReference>
<organism evidence="1 2">
    <name type="scientific">Antarctobacter heliothermus</name>
    <dbReference type="NCBI Taxonomy" id="74033"/>
    <lineage>
        <taxon>Bacteria</taxon>
        <taxon>Pseudomonadati</taxon>
        <taxon>Pseudomonadota</taxon>
        <taxon>Alphaproteobacteria</taxon>
        <taxon>Rhodobacterales</taxon>
        <taxon>Roseobacteraceae</taxon>
        <taxon>Antarctobacter</taxon>
    </lineage>
</organism>
<proteinExistence type="predicted"/>
<accession>A0A239CI79</accession>
<dbReference type="Gene3D" id="2.130.10.10">
    <property type="entry name" value="YVTN repeat-like/Quinoprotein amine dehydrogenase"/>
    <property type="match status" value="1"/>
</dbReference>
<dbReference type="InterPro" id="IPR011047">
    <property type="entry name" value="Quinoprotein_ADH-like_sf"/>
</dbReference>
<dbReference type="Proteomes" id="UP000198440">
    <property type="component" value="Unassembled WGS sequence"/>
</dbReference>
<reference evidence="1 2" key="1">
    <citation type="submission" date="2017-06" db="EMBL/GenBank/DDBJ databases">
        <authorList>
            <person name="Kim H.J."/>
            <person name="Triplett B.A."/>
        </authorList>
    </citation>
    <scope>NUCLEOTIDE SEQUENCE [LARGE SCALE GENOMIC DNA]</scope>
    <source>
        <strain evidence="1 2">DSM 11445</strain>
    </source>
</reference>
<protein>
    <submittedName>
        <fullName evidence="1">Uncharacterized protein</fullName>
    </submittedName>
</protein>
<evidence type="ECO:0000313" key="2">
    <source>
        <dbReference type="Proteomes" id="UP000198440"/>
    </source>
</evidence>
<name>A0A239CI79_9RHOB</name>
<gene>
    <name evidence="1" type="ORF">SAMN04488078_10079</name>
</gene>
<evidence type="ECO:0000313" key="1">
    <source>
        <dbReference type="EMBL" id="SNS19887.1"/>
    </source>
</evidence>
<dbReference type="AlphaFoldDB" id="A0A239CI79"/>
<dbReference type="SUPFAM" id="SSF50998">
    <property type="entry name" value="Quinoprotein alcohol dehydrogenase-like"/>
    <property type="match status" value="1"/>
</dbReference>